<evidence type="ECO:0000313" key="1">
    <source>
        <dbReference type="EMBL" id="KIU05317.1"/>
    </source>
</evidence>
<protein>
    <submittedName>
        <fullName evidence="1">NADH-dependent butanol dehydrogenase a</fullName>
    </submittedName>
</protein>
<evidence type="ECO:0000313" key="2">
    <source>
        <dbReference type="Proteomes" id="UP000032247"/>
    </source>
</evidence>
<dbReference type="Gene3D" id="3.40.50.1970">
    <property type="match status" value="1"/>
</dbReference>
<reference evidence="1 2" key="1">
    <citation type="submission" date="2014-12" db="EMBL/GenBank/DDBJ databases">
        <title>Comparative genome analysis of Bacillus coagulans HM-08, Clostridium butyricum HM-68, Bacillus subtilis HM-66 and Bacillus licheniformis BL-09.</title>
        <authorList>
            <person name="Zhang H."/>
        </authorList>
    </citation>
    <scope>NUCLEOTIDE SEQUENCE [LARGE SCALE GENOMIC DNA]</scope>
    <source>
        <strain evidence="1 2">HM-66</strain>
    </source>
</reference>
<dbReference type="PATRIC" id="fig|1423.173.peg.3848"/>
<gene>
    <name evidence="1" type="ORF">SC09_contig4orf00058</name>
</gene>
<organism evidence="1 2">
    <name type="scientific">Bacillus subtilis</name>
    <dbReference type="NCBI Taxonomy" id="1423"/>
    <lineage>
        <taxon>Bacteria</taxon>
        <taxon>Bacillati</taxon>
        <taxon>Bacillota</taxon>
        <taxon>Bacilli</taxon>
        <taxon>Bacillales</taxon>
        <taxon>Bacillaceae</taxon>
        <taxon>Bacillus</taxon>
    </lineage>
</organism>
<sequence>MQNFTYWNPTKLIFGRGEVERLPEELKPYGKKRIACVRRRQH</sequence>
<proteinExistence type="predicted"/>
<accession>A0A0D1KGL4</accession>
<dbReference type="Proteomes" id="UP000032247">
    <property type="component" value="Unassembled WGS sequence"/>
</dbReference>
<dbReference type="AlphaFoldDB" id="A0A0D1KGL4"/>
<dbReference type="EMBL" id="JXBC01000013">
    <property type="protein sequence ID" value="KIU05317.1"/>
    <property type="molecule type" value="Genomic_DNA"/>
</dbReference>
<comment type="caution">
    <text evidence="1">The sequence shown here is derived from an EMBL/GenBank/DDBJ whole genome shotgun (WGS) entry which is preliminary data.</text>
</comment>
<dbReference type="SUPFAM" id="SSF56796">
    <property type="entry name" value="Dehydroquinate synthase-like"/>
    <property type="match status" value="1"/>
</dbReference>
<name>A0A0D1KGL4_BACIU</name>